<dbReference type="InterPro" id="IPR019035">
    <property type="entry name" value="Mediator_Med12"/>
</dbReference>
<evidence type="ECO:0000256" key="8">
    <source>
        <dbReference type="SAM" id="MobiDB-lite"/>
    </source>
</evidence>
<evidence type="ECO:0000313" key="10">
    <source>
        <dbReference type="Proteomes" id="UP000695022"/>
    </source>
</evidence>
<evidence type="ECO:0000256" key="4">
    <source>
        <dbReference type="ARBA" id="ARBA00023015"/>
    </source>
</evidence>
<keyword evidence="5" id="KW-0010">Activator</keyword>
<dbReference type="GeneID" id="106809783"/>
<feature type="compositionally biased region" description="Gly residues" evidence="8">
    <location>
        <begin position="1627"/>
        <end position="1641"/>
    </location>
</feature>
<dbReference type="InterPro" id="IPR021990">
    <property type="entry name" value="Mediator_Med12_LCEWAV"/>
</dbReference>
<evidence type="ECO:0000256" key="7">
    <source>
        <dbReference type="ARBA" id="ARBA00023242"/>
    </source>
</evidence>
<proteinExistence type="inferred from homology"/>
<dbReference type="Proteomes" id="UP000695022">
    <property type="component" value="Unplaced"/>
</dbReference>
<dbReference type="RefSeq" id="XP_014668472.1">
    <property type="nucleotide sequence ID" value="XM_014812986.1"/>
</dbReference>
<keyword evidence="3" id="KW-0678">Repressor</keyword>
<evidence type="ECO:0000256" key="1">
    <source>
        <dbReference type="ARBA" id="ARBA00004123"/>
    </source>
</evidence>
<feature type="region of interest" description="Disordered" evidence="8">
    <location>
        <begin position="637"/>
        <end position="662"/>
    </location>
</feature>
<feature type="region of interest" description="Disordered" evidence="8">
    <location>
        <begin position="1610"/>
        <end position="1641"/>
    </location>
</feature>
<evidence type="ECO:0000256" key="5">
    <source>
        <dbReference type="ARBA" id="ARBA00023159"/>
    </source>
</evidence>
<feature type="region of interest" description="Disordered" evidence="8">
    <location>
        <begin position="1775"/>
        <end position="1861"/>
    </location>
</feature>
<dbReference type="Pfam" id="PF12145">
    <property type="entry name" value="Med12-LCEWAV"/>
    <property type="match status" value="1"/>
</dbReference>
<gene>
    <name evidence="11" type="primary">LOC106809783</name>
</gene>
<feature type="compositionally biased region" description="Basic and acidic residues" evidence="8">
    <location>
        <begin position="1400"/>
        <end position="1412"/>
    </location>
</feature>
<reference evidence="11" key="1">
    <citation type="submission" date="2025-08" db="UniProtKB">
        <authorList>
            <consortium name="RefSeq"/>
        </authorList>
    </citation>
    <scope>IDENTIFICATION</scope>
</reference>
<comment type="subcellular location">
    <subcellularLocation>
        <location evidence="1">Nucleus</location>
    </subcellularLocation>
</comment>
<feature type="region of interest" description="Disordered" evidence="8">
    <location>
        <begin position="1"/>
        <end position="47"/>
    </location>
</feature>
<evidence type="ECO:0000256" key="3">
    <source>
        <dbReference type="ARBA" id="ARBA00022491"/>
    </source>
</evidence>
<name>A0ABM1E8F1_PRICU</name>
<accession>A0ABM1E8F1</accession>
<keyword evidence="10" id="KW-1185">Reference proteome</keyword>
<feature type="compositionally biased region" description="Pro residues" evidence="8">
    <location>
        <begin position="534"/>
        <end position="548"/>
    </location>
</feature>
<feature type="region of interest" description="Disordered" evidence="8">
    <location>
        <begin position="1245"/>
        <end position="1277"/>
    </location>
</feature>
<feature type="region of interest" description="Disordered" evidence="8">
    <location>
        <begin position="1456"/>
        <end position="1485"/>
    </location>
</feature>
<feature type="region of interest" description="Disordered" evidence="8">
    <location>
        <begin position="524"/>
        <end position="560"/>
    </location>
</feature>
<evidence type="ECO:0000256" key="2">
    <source>
        <dbReference type="ARBA" id="ARBA00010289"/>
    </source>
</evidence>
<protein>
    <submittedName>
        <fullName evidence="11">Mediator of RNA polymerase II transcription subunit 12-like protein</fullName>
    </submittedName>
</protein>
<dbReference type="PANTHER" id="PTHR46007:SF11">
    <property type="entry name" value="MEDIATOR OF RNA POLYMERASE II TRANSCRIPTION SUBUNIT 12"/>
    <property type="match status" value="1"/>
</dbReference>
<feature type="domain" description="Mediator complex subunit Med12" evidence="9">
    <location>
        <begin position="111"/>
        <end position="163"/>
    </location>
</feature>
<evidence type="ECO:0000313" key="11">
    <source>
        <dbReference type="RefSeq" id="XP_014668472.1"/>
    </source>
</evidence>
<dbReference type="SMART" id="SM01281">
    <property type="entry name" value="Med12"/>
    <property type="match status" value="1"/>
</dbReference>
<dbReference type="Pfam" id="PF09497">
    <property type="entry name" value="Med12"/>
    <property type="match status" value="1"/>
</dbReference>
<feature type="compositionally biased region" description="Low complexity" evidence="8">
    <location>
        <begin position="1459"/>
        <end position="1470"/>
    </location>
</feature>
<feature type="compositionally biased region" description="Pro residues" evidence="8">
    <location>
        <begin position="1788"/>
        <end position="1798"/>
    </location>
</feature>
<evidence type="ECO:0000256" key="6">
    <source>
        <dbReference type="ARBA" id="ARBA00023163"/>
    </source>
</evidence>
<comment type="similarity">
    <text evidence="2">Belongs to the Mediator complex subunit 12 family.</text>
</comment>
<keyword evidence="7" id="KW-0539">Nucleus</keyword>
<dbReference type="PANTHER" id="PTHR46007">
    <property type="entry name" value="MEDIATOR OF RNA POLYMERASE II TRANSCRIPTION SUBUNIT 12"/>
    <property type="match status" value="1"/>
</dbReference>
<feature type="region of interest" description="Disordered" evidence="8">
    <location>
        <begin position="1396"/>
        <end position="1421"/>
    </location>
</feature>
<dbReference type="InterPro" id="IPR051647">
    <property type="entry name" value="Mediator_comp_sub12"/>
</dbReference>
<organism evidence="10 11">
    <name type="scientific">Priapulus caudatus</name>
    <name type="common">Priapulid worm</name>
    <dbReference type="NCBI Taxonomy" id="37621"/>
    <lineage>
        <taxon>Eukaryota</taxon>
        <taxon>Metazoa</taxon>
        <taxon>Ecdysozoa</taxon>
        <taxon>Scalidophora</taxon>
        <taxon>Priapulida</taxon>
        <taxon>Priapulimorpha</taxon>
        <taxon>Priapulimorphida</taxon>
        <taxon>Priapulidae</taxon>
        <taxon>Priapulus</taxon>
    </lineage>
</organism>
<feature type="compositionally biased region" description="Basic residues" evidence="8">
    <location>
        <begin position="1831"/>
        <end position="1843"/>
    </location>
</feature>
<feature type="compositionally biased region" description="Gly residues" evidence="8">
    <location>
        <begin position="1812"/>
        <end position="1821"/>
    </location>
</feature>
<evidence type="ECO:0000259" key="9">
    <source>
        <dbReference type="SMART" id="SM01281"/>
    </source>
</evidence>
<keyword evidence="4" id="KW-0805">Transcription regulation</keyword>
<keyword evidence="6" id="KW-0804">Transcription</keyword>
<sequence length="1920" mass="209035">MTTAWLEKRPLKRQRLGPPDVYPQDPKQKEDELTSDSVKSGFSNRPPFGEEYGSARDYFSNPDKFNVIYSQMMQMISKKQELNTLPDTGKKRPQINTKDNFVPANLCKVGNWKKVEAWLKDLAGSKSLTVLAKKVPILNKKEDIFTNLYDFQVPMLRATWLIKMTSAYNVALNEAKIKKKQPTDPSQEWTQALTRFLRDLLNKLTDWYHGQSTAGGMPAEVDAAMKQWQYCQRLTRYMYEEGLVERQEFLAWILDLLERVRGVDDGSLKLLLPLALEYLDEFVQSQQLSRRLAHYCAKKLVAMATDSAACASPRTQSPLVGATGEGAATGGGLWAEYGSCAFHRGLVLSYSCMLQCVTLCAPTALVWSGVGSGAYAGSPLDLLPCAPSALPMPPLGDAAAIRRQVRASEEEIRRRGAAVEARWSSDTCRRSTRGHAMQRVLSVLEALDRHSFDRSDANNCLDVLYNKIFPSLESRGGGGGGGGGTEGDRAVVLQLCEWAVSTHRSGDHRAVVVAKLLEKRQGEIAPDSPDADSAPPPPPPPRPPPAPSPEQEEEGYVAAAGGGGPVFQNLLLHFLDSQAPTLDERPCAENREQFANLVLLFCELIQHDVFSHDKYMCALISRGDLVAAPTASQLGVVPQTPDARSSVEPCAGRGAMPPQSDLESALPPCVDLGFRADGGALRGCDEAAKLDDDFNRVFQNFAQKQDVAAAIAAATKMEFPMAERVPPVQPPATPPGPPPQQRLSRHYQYTLHFPVPPDDAYAHECNQRLVTLYGVGRARDDARHMVRRVQKELQKLFGKKNSLDLSAEGAGKPKRSRGDPTSTFESIFARFRALSYFDQHHVTHATAGYAVEQLSHFVTDERFNYLPAVEHLGFLFDLMEHALNISGLLDFCNQLLKVIPAVQKRLEGAAHALVNQYPTTVCLHAVAVFRKYHAWLLIQPDHEQTVLTFEGLINVVQHVGNPSDCTSAERCILTYVYDLYWSCPTASHIIKTQWGDMFPVITQALAKVKQSLYASVTPSTANLPWDRAVMADHLARPNPRNRPDPELVRQLKEAPATRYAFVCNALLAVCRCGGDSDNVNDVAILCAELTACCNALSSEWLGALKALCCSFDNTCGFVEILTEVDVGDAATHDPIAVFTSVLVARHCLALEDIVFHVALPSLVASTASVNKRDADAGARLTCHLLRHLFRTTEGALARLGRPRSALPAIRTSCDRHLLDSAHASITVDAVLAVLKAILMMGDTAASPPATTPDDLDDDPPLLGVASRSRAGDDDDDETGLRRLAKKALTEICSENWVLERCLKDSERLCTEDLLLDPMLKNKQGQQLLRLICYSGSGGGGDGDRRATVCRILRDLDQWSLCVSWLELQLILMQCPADERNSLMDVIARATIDVFQSPPPADDKAGRAGREQKPAATADAQRPERSNIWLVAPLVAKLPAAVQGKVLRAAGQVLESCNWSPSSSSSSSSSASKKDRDRAGGGQRGMSPPCQQPFLCLVLTCLRGKDEQREGLLFSLYSQLGQYLHAGERCGDDARARQSLQEALQLRLSLVGGMFDVIQRSAANVADWAVLFVQLACARVVDPHVDRQLFTTIVDMLSALIHAAMVAAQDSHGEKPDAKSSSSSSSSSGGGGGGGGGGGAGAGGEDAKKMYANLKKKLQKEIGDRDSDGVAIVRQLLPLAKKQASVIVCEPTGSLVDTKGNKIAGFDSIDKKKGLQVADKTSVSPWELFEGLRNPAPLSWAWFGAVRMERKALKYEEQHRMLLYHTHALKKPAAYYLSPPQLPPEDLEPPPPPPPPPPSDKLVKKELMMMQKEGGGGGGGGEARPDPPITPKKAKGAQRRRRASRVGAAQQVYQGQSPGRSMPPTFPEPSMYQAGGGGGTGGARDSLSRSLSLRLSTNAVGPVYILVVSHSLHASKVYKLH</sequence>